<reference evidence="2 3" key="1">
    <citation type="submission" date="2016-12" db="EMBL/GenBank/DDBJ databases">
        <title>Trade-off between light-utilization and light-protection in marine flavobacteria.</title>
        <authorList>
            <person name="Kumagai Y."/>
            <person name="Yoshizawa S."/>
            <person name="Kogure K."/>
            <person name="Iwasaki W."/>
        </authorList>
    </citation>
    <scope>NUCLEOTIDE SEQUENCE [LARGE SCALE GENOMIC DNA]</scope>
    <source>
        <strain evidence="2 3">ATCC 43844</strain>
    </source>
</reference>
<dbReference type="Gene3D" id="3.90.930.1">
    <property type="match status" value="1"/>
</dbReference>
<accession>A0A2S7WIQ4</accession>
<dbReference type="Gene3D" id="2.20.110.10">
    <property type="entry name" value="Histone H3 K4-specific methyltransferase SET7/9 N-terminal domain"/>
    <property type="match status" value="1"/>
</dbReference>
<keyword evidence="1" id="KW-0732">Signal</keyword>
<dbReference type="InterPro" id="IPR011652">
    <property type="entry name" value="MORN_2"/>
</dbReference>
<comment type="caution">
    <text evidence="2">The sequence shown here is derived from an EMBL/GenBank/DDBJ whole genome shotgun (WGS) entry which is preliminary data.</text>
</comment>
<evidence type="ECO:0000313" key="2">
    <source>
        <dbReference type="EMBL" id="PQJ77480.1"/>
    </source>
</evidence>
<keyword evidence="3" id="KW-1185">Reference proteome</keyword>
<feature type="chain" id="PRO_5015460414" description="Membrane-binding protein" evidence="1">
    <location>
        <begin position="38"/>
        <end position="179"/>
    </location>
</feature>
<dbReference type="SUPFAM" id="SSF82185">
    <property type="entry name" value="Histone H3 K4-specific methyltransferase SET7/9 N-terminal domain"/>
    <property type="match status" value="1"/>
</dbReference>
<dbReference type="AlphaFoldDB" id="A0A2S7WIQ4"/>
<dbReference type="EMBL" id="MSCM01000002">
    <property type="protein sequence ID" value="PQJ77480.1"/>
    <property type="molecule type" value="Genomic_DNA"/>
</dbReference>
<protein>
    <recommendedName>
        <fullName evidence="4">Membrane-binding protein</fullName>
    </recommendedName>
</protein>
<dbReference type="Pfam" id="PF07661">
    <property type="entry name" value="MORN_2"/>
    <property type="match status" value="2"/>
</dbReference>
<evidence type="ECO:0000256" key="1">
    <source>
        <dbReference type="SAM" id="SignalP"/>
    </source>
</evidence>
<gene>
    <name evidence="2" type="ORF">BTO16_16795</name>
</gene>
<proteinExistence type="predicted"/>
<sequence length="179" mass="21011">MEQKCSKILSNQKHNIMKTSTSLIALVVWFLTTSAYAQETVWFDSNWKVSTKEKAAYYRPNPKKKDNGFWIVDYYISGKVQMEGYSKTSEANIEKFQGKVNYFHENGKVFQKVNYIDGRPEGNFFEYYDTGETQRLGKYENGLREGIWKIFYKNGKIQSRGKYSAGEKVGIWKTFYKNI</sequence>
<evidence type="ECO:0008006" key="4">
    <source>
        <dbReference type="Google" id="ProtNLM"/>
    </source>
</evidence>
<feature type="signal peptide" evidence="1">
    <location>
        <begin position="1"/>
        <end position="37"/>
    </location>
</feature>
<dbReference type="Proteomes" id="UP000239068">
    <property type="component" value="Unassembled WGS sequence"/>
</dbReference>
<evidence type="ECO:0000313" key="3">
    <source>
        <dbReference type="Proteomes" id="UP000239068"/>
    </source>
</evidence>
<organism evidence="2 3">
    <name type="scientific">Polaribacter glomeratus</name>
    <dbReference type="NCBI Taxonomy" id="102"/>
    <lineage>
        <taxon>Bacteria</taxon>
        <taxon>Pseudomonadati</taxon>
        <taxon>Bacteroidota</taxon>
        <taxon>Flavobacteriia</taxon>
        <taxon>Flavobacteriales</taxon>
        <taxon>Flavobacteriaceae</taxon>
    </lineage>
</organism>
<name>A0A2S7WIQ4_9FLAO</name>